<dbReference type="InterPro" id="IPR020841">
    <property type="entry name" value="PKS_Beta-ketoAc_synthase_dom"/>
</dbReference>
<keyword evidence="7" id="KW-1185">Reference proteome</keyword>
<dbReference type="InterPro" id="IPR016035">
    <property type="entry name" value="Acyl_Trfase/lysoPLipase"/>
</dbReference>
<dbReference type="RefSeq" id="WP_272092882.1">
    <property type="nucleotide sequence ID" value="NZ_JAQNDK010000001.1"/>
</dbReference>
<dbReference type="InterPro" id="IPR036736">
    <property type="entry name" value="ACP-like_sf"/>
</dbReference>
<dbReference type="InterPro" id="IPR006162">
    <property type="entry name" value="Ppantetheine_attach_site"/>
</dbReference>
<dbReference type="Pfam" id="PF22621">
    <property type="entry name" value="CurL-like_PKS_C"/>
    <property type="match status" value="1"/>
</dbReference>
<keyword evidence="3" id="KW-0808">Transferase</keyword>
<evidence type="ECO:0000313" key="7">
    <source>
        <dbReference type="Proteomes" id="UP001217485"/>
    </source>
</evidence>
<dbReference type="SUPFAM" id="SSF47336">
    <property type="entry name" value="ACP-like"/>
    <property type="match status" value="1"/>
</dbReference>
<dbReference type="CDD" id="cd00833">
    <property type="entry name" value="PKS"/>
    <property type="match status" value="1"/>
</dbReference>
<dbReference type="PANTHER" id="PTHR43775:SF37">
    <property type="entry name" value="SI:DKEY-61P9.11"/>
    <property type="match status" value="1"/>
</dbReference>
<evidence type="ECO:0000313" key="6">
    <source>
        <dbReference type="EMBL" id="MDC0676175.1"/>
    </source>
</evidence>
<dbReference type="SMART" id="SM00823">
    <property type="entry name" value="PKS_PP"/>
    <property type="match status" value="1"/>
</dbReference>
<dbReference type="SMART" id="SM00827">
    <property type="entry name" value="PKS_AT"/>
    <property type="match status" value="1"/>
</dbReference>
<dbReference type="InterPro" id="IPR014030">
    <property type="entry name" value="Ketoacyl_synth_N"/>
</dbReference>
<dbReference type="PROSITE" id="PS00012">
    <property type="entry name" value="PHOSPHOPANTETHEINE"/>
    <property type="match status" value="1"/>
</dbReference>
<dbReference type="Gene3D" id="3.40.47.10">
    <property type="match status" value="1"/>
</dbReference>
<dbReference type="Gene3D" id="3.40.50.720">
    <property type="entry name" value="NAD(P)-binding Rossmann-like Domain"/>
    <property type="match status" value="1"/>
</dbReference>
<dbReference type="SUPFAM" id="SSF51735">
    <property type="entry name" value="NAD(P)-binding Rossmann-fold domains"/>
    <property type="match status" value="2"/>
</dbReference>
<dbReference type="InterPro" id="IPR009081">
    <property type="entry name" value="PP-bd_ACP"/>
</dbReference>
<dbReference type="Pfam" id="PF00550">
    <property type="entry name" value="PP-binding"/>
    <property type="match status" value="1"/>
</dbReference>
<dbReference type="EMBL" id="JAQNDK010000001">
    <property type="protein sequence ID" value="MDC0676175.1"/>
    <property type="molecule type" value="Genomic_DNA"/>
</dbReference>
<dbReference type="Gene3D" id="3.30.70.250">
    <property type="entry name" value="Malonyl-CoA ACP transacylase, ACP-binding"/>
    <property type="match status" value="1"/>
</dbReference>
<dbReference type="Gene3D" id="3.40.366.10">
    <property type="entry name" value="Malonyl-Coenzyme A Acyl Carrier Protein, domain 2"/>
    <property type="match status" value="2"/>
</dbReference>
<dbReference type="CDD" id="cd08955">
    <property type="entry name" value="KR_2_FAS_SDR_x"/>
    <property type="match status" value="1"/>
</dbReference>
<keyword evidence="1" id="KW-0596">Phosphopantetheine</keyword>
<dbReference type="SMART" id="SM00825">
    <property type="entry name" value="PKS_KS"/>
    <property type="match status" value="1"/>
</dbReference>
<feature type="domain" description="Carrier" evidence="4">
    <location>
        <begin position="1396"/>
        <end position="1473"/>
    </location>
</feature>
<dbReference type="Pfam" id="PF00109">
    <property type="entry name" value="ketoacyl-synt"/>
    <property type="match status" value="1"/>
</dbReference>
<dbReference type="SMART" id="SM00822">
    <property type="entry name" value="PKS_KR"/>
    <property type="match status" value="1"/>
</dbReference>
<evidence type="ECO:0000259" key="4">
    <source>
        <dbReference type="PROSITE" id="PS50075"/>
    </source>
</evidence>
<dbReference type="InterPro" id="IPR057326">
    <property type="entry name" value="KR_dom"/>
</dbReference>
<dbReference type="PROSITE" id="PS50075">
    <property type="entry name" value="CARRIER"/>
    <property type="match status" value="1"/>
</dbReference>
<dbReference type="InterPro" id="IPR016039">
    <property type="entry name" value="Thiolase-like"/>
</dbReference>
<dbReference type="PROSITE" id="PS52004">
    <property type="entry name" value="KS3_2"/>
    <property type="match status" value="1"/>
</dbReference>
<organism evidence="6 7">
    <name type="scientific">Sorangium atrum</name>
    <dbReference type="NCBI Taxonomy" id="2995308"/>
    <lineage>
        <taxon>Bacteria</taxon>
        <taxon>Pseudomonadati</taxon>
        <taxon>Myxococcota</taxon>
        <taxon>Polyangia</taxon>
        <taxon>Polyangiales</taxon>
        <taxon>Polyangiaceae</taxon>
        <taxon>Sorangium</taxon>
    </lineage>
</organism>
<dbReference type="PANTHER" id="PTHR43775">
    <property type="entry name" value="FATTY ACID SYNTHASE"/>
    <property type="match status" value="1"/>
</dbReference>
<dbReference type="SMART" id="SM01294">
    <property type="entry name" value="PKS_PP_betabranch"/>
    <property type="match status" value="1"/>
</dbReference>
<protein>
    <submittedName>
        <fullName evidence="6">Type I polyketide synthase</fullName>
    </submittedName>
</protein>
<dbReference type="Gene3D" id="3.30.70.3290">
    <property type="match status" value="2"/>
</dbReference>
<evidence type="ECO:0000256" key="1">
    <source>
        <dbReference type="ARBA" id="ARBA00022450"/>
    </source>
</evidence>
<proteinExistence type="predicted"/>
<dbReference type="InterPro" id="IPR014043">
    <property type="entry name" value="Acyl_transferase_dom"/>
</dbReference>
<feature type="domain" description="Ketosynthase family 3 (KS3)" evidence="5">
    <location>
        <begin position="36"/>
        <end position="462"/>
    </location>
</feature>
<name>A0ABT5BPU9_9BACT</name>
<reference evidence="6 7" key="1">
    <citation type="submission" date="2023-01" db="EMBL/GenBank/DDBJ databases">
        <title>Minimal conservation of predation-associated metabolite biosynthetic gene clusters underscores biosynthetic potential of Myxococcota including descriptions for ten novel species: Archangium lansinium sp. nov., Myxococcus landrumus sp. nov., Nannocystis bai.</title>
        <authorList>
            <person name="Ahearne A."/>
            <person name="Stevens C."/>
            <person name="Dowd S."/>
        </authorList>
    </citation>
    <scope>NUCLEOTIDE SEQUENCE [LARGE SCALE GENOMIC DNA]</scope>
    <source>
        <strain evidence="6 7">WIWO2</strain>
    </source>
</reference>
<dbReference type="Pfam" id="PF08659">
    <property type="entry name" value="KR"/>
    <property type="match status" value="1"/>
</dbReference>
<keyword evidence="2" id="KW-0597">Phosphoprotein</keyword>
<dbReference type="InterPro" id="IPR018201">
    <property type="entry name" value="Ketoacyl_synth_AS"/>
</dbReference>
<dbReference type="InterPro" id="IPR036291">
    <property type="entry name" value="NAD(P)-bd_dom_sf"/>
</dbReference>
<gene>
    <name evidence="6" type="ORF">POL72_00370</name>
</gene>
<accession>A0ABT5BPU9</accession>
<comment type="caution">
    <text evidence="6">The sequence shown here is derived from an EMBL/GenBank/DDBJ whole genome shotgun (WGS) entry which is preliminary data.</text>
</comment>
<dbReference type="Proteomes" id="UP001217485">
    <property type="component" value="Unassembled WGS sequence"/>
</dbReference>
<evidence type="ECO:0000259" key="5">
    <source>
        <dbReference type="PROSITE" id="PS52004"/>
    </source>
</evidence>
<dbReference type="SUPFAM" id="SSF52151">
    <property type="entry name" value="FabD/lysophospholipase-like"/>
    <property type="match status" value="1"/>
</dbReference>
<dbReference type="InterPro" id="IPR001227">
    <property type="entry name" value="Ac_transferase_dom_sf"/>
</dbReference>
<evidence type="ECO:0000256" key="2">
    <source>
        <dbReference type="ARBA" id="ARBA00022553"/>
    </source>
</evidence>
<dbReference type="Gene3D" id="1.10.1200.10">
    <property type="entry name" value="ACP-like"/>
    <property type="match status" value="1"/>
</dbReference>
<dbReference type="InterPro" id="IPR014031">
    <property type="entry name" value="Ketoacyl_synth_C"/>
</dbReference>
<dbReference type="SUPFAM" id="SSF53901">
    <property type="entry name" value="Thiolase-like"/>
    <property type="match status" value="1"/>
</dbReference>
<dbReference type="InterPro" id="IPR013968">
    <property type="entry name" value="PKS_KR"/>
</dbReference>
<dbReference type="PROSITE" id="PS00606">
    <property type="entry name" value="KS3_1"/>
    <property type="match status" value="1"/>
</dbReference>
<dbReference type="Pfam" id="PF00698">
    <property type="entry name" value="Acyl_transf_1"/>
    <property type="match status" value="2"/>
</dbReference>
<dbReference type="Pfam" id="PF02801">
    <property type="entry name" value="Ketoacyl-synt_C"/>
    <property type="match status" value="1"/>
</dbReference>
<evidence type="ECO:0000256" key="3">
    <source>
        <dbReference type="ARBA" id="ARBA00022679"/>
    </source>
</evidence>
<sequence length="1524" mass="162506">MSTPVDRIDYRGLLKEATLELREMRARYEALQRARTEPIAIVGMACRFPGADDPEAFWRLLRDGTDAIREVPPERWDVDAYYDPDPGTPGKMYTRQGGFLDGIDRFDAAFFEIAPREAASVDPQQRLLLEVAWEALERAGRAPDQLAGTETGVFVGISNTDYAQLCIGGGDPTRIDAYLPTGTMFSVAAGRLSYVLGLHGPCIAIDTACSSSLVAIHLACQSLRSGECRVALAGGVNLITSPLSTVAVSQLRMMAPDGRCKTFDAAADGYVRGEGCGVLVLERLSDALANRSPILAVVRGSAVNHDGRSGGLTAPNGPAQEAVIRRALASGGVSPAEVSYVEVHGTGTSLGDPVEVGALRAALRHGRSPEQPLWLGSVKTNLGHLESAAGIAGLMKVALAFQHREIPPHLHLKELSPHITLDDIPASVPTQRTAWEVSVGRRIAGVSSFGFGGTNAHAVLEEAPATAEEAPSAERPPHLLCLSAKQPEALEALALRYAAHLEQHPAERLSDVCYTAGVGRAHFAQRLAIVADTHREMREALDAFARGALGAGAARGEAPIEGPARVVFLFSGHGSQWAGMGRTLLDEEPAFRNMIEACDAVIQRDAGFSVLDAICADERSARLDPIDVGQPALFALQVALAALWRSWGVEPWAILGHGAGEVAAAHVAGALTLEDAARIICRWSRLLRQVSGKDATILPELPTEKREALGAELSAALRGIAPKRASLSMRSTVTGELAHGEELGAAYWARSLCGPLLLERATHASIEGGTTVFLEVSPHPILAPAIDETLRERKRKGAVIASLRRHADERRSLLQALGALYAHGGVVDFQRIHPEGRVVVLPTYPWLRERYWVDVERSSGGRPGPRGAGEASPFLLQRWRRAELQAAPEVPASNGSWLLLSGEAGLASEVQSLLEARGETVVRAGLQGPQQGNERGCTLDPAAPASFDSLLRDAFPGNAPRRGVIHLGSLDGPAPEPITAASLDAAQTRGSGCALHIVQALARAGFRDMPRLFLVSRGTQAIDGEPRDVAVAHAPLWGLGRTVALEHPELRCTRIDLDPAGSAGEAEALVREILSERWEEEVALRAERRYVGALSRLSDEEVRGAEQGGARPAVRADATYLITGGLGGLGLLAAKWLSDAGAKHLVLVGRQGVTSDAQAAAIAALESTGVEVTVAKADVADPAELAALVRDVRARLPELRGVLHTAGVLDDGLLINQDMERFRKVFAPKVLGAWNLHAATQDAPLDFFVLYSSSASLFGPPGIGNYVAANVFLDALAHHRRRRGLPALSINWGLFAGVGMGITAEREGRMTQRGWRSITPEEGKELFLRLLSVDRAQMGVVHFDARHWVDLHPLVASSERLSSIVAEARAAAAGARAAAPQIAALVRALREAAPDERRRRVEKLVREQVAAALRIDGARVDARTPFRTLGFDSIMGLELRNGLESALGLRLSATLIWTYPTVAALSEQLAIELDPVDSPSPDAKAGPLDRSPPADAALEVHASDDDLLAAFDASMSRIERGRKG</sequence>
<dbReference type="InterPro" id="IPR020806">
    <property type="entry name" value="PKS_PP-bd"/>
</dbReference>
<dbReference type="InterPro" id="IPR050091">
    <property type="entry name" value="PKS_NRPS_Biosynth_Enz"/>
</dbReference>